<keyword evidence="2" id="KW-0812">Transmembrane</keyword>
<name>A0A3L7A6X1_9MICO</name>
<feature type="transmembrane region" description="Helical" evidence="2">
    <location>
        <begin position="137"/>
        <end position="156"/>
    </location>
</feature>
<dbReference type="InterPro" id="IPR038765">
    <property type="entry name" value="Papain-like_cys_pep_sf"/>
</dbReference>
<feature type="transmembrane region" description="Helical" evidence="2">
    <location>
        <begin position="49"/>
        <end position="68"/>
    </location>
</feature>
<keyword evidence="2" id="KW-1133">Transmembrane helix</keyword>
<sequence>MSRQSRDFSRSSRTPAASEHRTHGAEGILLTLLVLAAATPLWSLYADPAILRLVGVSAAVALGLGMLARVGRWPGAVVIAVSAIVLIVLAVPLGVPSRAEFGVVPTVDGLREAAWAAVAGWKQIVTVEPPLGTYRGVLVPALIVVFGCAMAAHWLLDRTRSRGWSLLPVVVILGFGIAMGPSDPPLTVASGIALAGCGLLWGTLLTLGVFARARGDAPTRGGFAARSSRGMSALLVVGIAASAGLAAGIAVEPRLDREVARTRVVAPFDPRQFVSPLVAYRNSVTSPANAQTQLEIEGVPAGTRVRLATLDDYDGQVFSSGAGASETESAAGAGSYRQVPVRMSDPEPGDPVSVRITVRELSGVWLPIVGSPRSVAFADIDRAEHFYYNGPANAAALAEGITPGLTYSLETVLPEDLDDGALAGLRPGTALQSDAPVSPALLEQAAEGFAPTWLTPGERLLEITRWLRSGYISHSGEGEPFTRPGHSAGRLNVLAESAPLMGDAEQYSTALAVLARGIGFPSRVVLGYVANSERILGDDLTAWTEVQDASGRWIGIDPVPLVREIPPDEETPVEAQPQPETVLPPPPAIIEDPLDSRATDDEGTPEEEEPAEWLATLLAIWHGGWPVLLAAVILFLPLWGLALVRGVRRRRRRRRDRARRTLVGGWNEVRDALIDRGTDVPVSATRFETVRAWSSADPRATPETAVRVSVLAERANAAEFARDQVSTAEVSAYWAELRQELRALSAGEGPWARFRRFLTARSIRDSIADRWAGTRPATNHEMRGNNHGSSASRHSGQRRAF</sequence>
<evidence type="ECO:0000256" key="1">
    <source>
        <dbReference type="SAM" id="MobiDB-lite"/>
    </source>
</evidence>
<proteinExistence type="predicted"/>
<dbReference type="SUPFAM" id="SSF54001">
    <property type="entry name" value="Cysteine proteinases"/>
    <property type="match status" value="1"/>
</dbReference>
<dbReference type="Gene3D" id="3.10.620.30">
    <property type="match status" value="1"/>
</dbReference>
<evidence type="ECO:0000313" key="6">
    <source>
        <dbReference type="Proteomes" id="UP000272503"/>
    </source>
</evidence>
<feature type="transmembrane region" description="Helical" evidence="2">
    <location>
        <begin position="21"/>
        <end position="43"/>
    </location>
</feature>
<dbReference type="Pfam" id="PF01841">
    <property type="entry name" value="Transglut_core"/>
    <property type="match status" value="1"/>
</dbReference>
<feature type="region of interest" description="Disordered" evidence="1">
    <location>
        <begin position="1"/>
        <end position="20"/>
    </location>
</feature>
<feature type="transmembrane region" description="Helical" evidence="2">
    <location>
        <begin position="75"/>
        <end position="95"/>
    </location>
</feature>
<protein>
    <submittedName>
        <fullName evidence="5">Transglutaminase domain-containing protein</fullName>
    </submittedName>
</protein>
<dbReference type="InterPro" id="IPR002931">
    <property type="entry name" value="Transglutaminase-like"/>
</dbReference>
<feature type="region of interest" description="Disordered" evidence="1">
    <location>
        <begin position="321"/>
        <end position="349"/>
    </location>
</feature>
<dbReference type="AlphaFoldDB" id="A0A3L7A6X1"/>
<feature type="domain" description="Transglutaminase-like" evidence="3">
    <location>
        <begin position="455"/>
        <end position="558"/>
    </location>
</feature>
<evidence type="ECO:0000259" key="4">
    <source>
        <dbReference type="Pfam" id="PF11992"/>
    </source>
</evidence>
<feature type="compositionally biased region" description="Basic and acidic residues" evidence="1">
    <location>
        <begin position="1"/>
        <end position="10"/>
    </location>
</feature>
<feature type="transmembrane region" description="Helical" evidence="2">
    <location>
        <begin position="232"/>
        <end position="251"/>
    </location>
</feature>
<dbReference type="OrthoDB" id="3651060at2"/>
<evidence type="ECO:0000313" key="5">
    <source>
        <dbReference type="EMBL" id="RLP76083.1"/>
    </source>
</evidence>
<feature type="region of interest" description="Disordered" evidence="1">
    <location>
        <begin position="771"/>
        <end position="801"/>
    </location>
</feature>
<comment type="caution">
    <text evidence="5">The sequence shown here is derived from an EMBL/GenBank/DDBJ whole genome shotgun (WGS) entry which is preliminary data.</text>
</comment>
<reference evidence="5 6" key="1">
    <citation type="submission" date="2018-10" db="EMBL/GenBank/DDBJ databases">
        <authorList>
            <person name="Li J."/>
        </authorList>
    </citation>
    <scope>NUCLEOTIDE SEQUENCE [LARGE SCALE GENOMIC DNA]</scope>
    <source>
        <strain evidence="5 6">IF 016277</strain>
    </source>
</reference>
<feature type="transmembrane region" description="Helical" evidence="2">
    <location>
        <begin position="625"/>
        <end position="647"/>
    </location>
</feature>
<feature type="transmembrane region" description="Helical" evidence="2">
    <location>
        <begin position="163"/>
        <end position="182"/>
    </location>
</feature>
<feature type="transmembrane region" description="Helical" evidence="2">
    <location>
        <begin position="188"/>
        <end position="211"/>
    </location>
</feature>
<dbReference type="RefSeq" id="WP_121648368.1">
    <property type="nucleotide sequence ID" value="NZ_RCUX01000005.1"/>
</dbReference>
<evidence type="ECO:0000259" key="3">
    <source>
        <dbReference type="Pfam" id="PF01841"/>
    </source>
</evidence>
<dbReference type="EMBL" id="RCUX01000005">
    <property type="protein sequence ID" value="RLP76083.1"/>
    <property type="molecule type" value="Genomic_DNA"/>
</dbReference>
<dbReference type="Proteomes" id="UP000272503">
    <property type="component" value="Unassembled WGS sequence"/>
</dbReference>
<feature type="domain" description="Protein-glutamine gamma-glutamyltransferase TgpA N-terminal" evidence="4">
    <location>
        <begin position="32"/>
        <end position="415"/>
    </location>
</feature>
<keyword evidence="6" id="KW-1185">Reference proteome</keyword>
<dbReference type="InterPro" id="IPR021878">
    <property type="entry name" value="TgpA_N"/>
</dbReference>
<evidence type="ECO:0000256" key="2">
    <source>
        <dbReference type="SAM" id="Phobius"/>
    </source>
</evidence>
<organism evidence="5 6">
    <name type="scientific">Mycetocola tolaasinivorans</name>
    <dbReference type="NCBI Taxonomy" id="76635"/>
    <lineage>
        <taxon>Bacteria</taxon>
        <taxon>Bacillati</taxon>
        <taxon>Actinomycetota</taxon>
        <taxon>Actinomycetes</taxon>
        <taxon>Micrococcales</taxon>
        <taxon>Microbacteriaceae</taxon>
        <taxon>Mycetocola</taxon>
    </lineage>
</organism>
<dbReference type="Pfam" id="PF11992">
    <property type="entry name" value="TgpA_N"/>
    <property type="match status" value="1"/>
</dbReference>
<keyword evidence="2" id="KW-0472">Membrane</keyword>
<feature type="region of interest" description="Disordered" evidence="1">
    <location>
        <begin position="569"/>
        <end position="609"/>
    </location>
</feature>
<accession>A0A3L7A6X1</accession>
<feature type="compositionally biased region" description="Low complexity" evidence="1">
    <location>
        <begin position="321"/>
        <end position="335"/>
    </location>
</feature>
<gene>
    <name evidence="5" type="ORF">D9V32_07975</name>
</gene>